<feature type="region of interest" description="Disordered" evidence="1">
    <location>
        <begin position="119"/>
        <end position="141"/>
    </location>
</feature>
<comment type="caution">
    <text evidence="2">The sequence shown here is derived from an EMBL/GenBank/DDBJ whole genome shotgun (WGS) entry which is preliminary data.</text>
</comment>
<proteinExistence type="predicted"/>
<evidence type="ECO:0000256" key="1">
    <source>
        <dbReference type="SAM" id="MobiDB-lite"/>
    </source>
</evidence>
<dbReference type="EMBL" id="NMUH01003450">
    <property type="protein sequence ID" value="MQM05638.1"/>
    <property type="molecule type" value="Genomic_DNA"/>
</dbReference>
<dbReference type="AlphaFoldDB" id="A0A843WFX0"/>
<organism evidence="2 3">
    <name type="scientific">Colocasia esculenta</name>
    <name type="common">Wild taro</name>
    <name type="synonym">Arum esculentum</name>
    <dbReference type="NCBI Taxonomy" id="4460"/>
    <lineage>
        <taxon>Eukaryota</taxon>
        <taxon>Viridiplantae</taxon>
        <taxon>Streptophyta</taxon>
        <taxon>Embryophyta</taxon>
        <taxon>Tracheophyta</taxon>
        <taxon>Spermatophyta</taxon>
        <taxon>Magnoliopsida</taxon>
        <taxon>Liliopsida</taxon>
        <taxon>Araceae</taxon>
        <taxon>Aroideae</taxon>
        <taxon>Colocasieae</taxon>
        <taxon>Colocasia</taxon>
    </lineage>
</organism>
<keyword evidence="3" id="KW-1185">Reference proteome</keyword>
<sequence length="141" mass="15322">MKFPTSCGIGEVLGSQRESRQCYVLSLRDKQAAPAITAPPADQLSTSRGTPAEDLLLVRVDDDPEHLASSGDITPSRSIFIEELTSPSIEVDVAAIEAGPPAPSWMDPLMAYLLRGELPPDQGKSRKISKNNDLFSQRFLK</sequence>
<protein>
    <submittedName>
        <fullName evidence="2">Uncharacterized protein</fullName>
    </submittedName>
</protein>
<name>A0A843WFX0_COLES</name>
<dbReference type="Proteomes" id="UP000652761">
    <property type="component" value="Unassembled WGS sequence"/>
</dbReference>
<gene>
    <name evidence="2" type="ORF">Taro_038450</name>
</gene>
<evidence type="ECO:0000313" key="3">
    <source>
        <dbReference type="Proteomes" id="UP000652761"/>
    </source>
</evidence>
<reference evidence="2" key="1">
    <citation type="submission" date="2017-07" db="EMBL/GenBank/DDBJ databases">
        <title>Taro Niue Genome Assembly and Annotation.</title>
        <authorList>
            <person name="Atibalentja N."/>
            <person name="Keating K."/>
            <person name="Fields C.J."/>
        </authorList>
    </citation>
    <scope>NUCLEOTIDE SEQUENCE</scope>
    <source>
        <strain evidence="2">Niue_2</strain>
        <tissue evidence="2">Leaf</tissue>
    </source>
</reference>
<dbReference type="OrthoDB" id="1937476at2759"/>
<accession>A0A843WFX0</accession>
<evidence type="ECO:0000313" key="2">
    <source>
        <dbReference type="EMBL" id="MQM05638.1"/>
    </source>
</evidence>